<dbReference type="Pfam" id="PF24986">
    <property type="entry name" value="PRC_RimM"/>
    <property type="match status" value="1"/>
</dbReference>
<dbReference type="SUPFAM" id="SSF50447">
    <property type="entry name" value="Translation proteins"/>
    <property type="match status" value="1"/>
</dbReference>
<comment type="similarity">
    <text evidence="5">Belongs to the RimM family.</text>
</comment>
<evidence type="ECO:0000256" key="2">
    <source>
        <dbReference type="ARBA" id="ARBA00022517"/>
    </source>
</evidence>
<protein>
    <recommendedName>
        <fullName evidence="5">Ribosome maturation factor RimM</fullName>
    </recommendedName>
</protein>
<dbReference type="GO" id="GO:0005737">
    <property type="term" value="C:cytoplasm"/>
    <property type="evidence" value="ECO:0007669"/>
    <property type="project" value="UniProtKB-SubCell"/>
</dbReference>
<proteinExistence type="inferred from homology"/>
<dbReference type="Pfam" id="PF01782">
    <property type="entry name" value="RimM"/>
    <property type="match status" value="1"/>
</dbReference>
<accession>A0A7T0P961</accession>
<evidence type="ECO:0000256" key="4">
    <source>
        <dbReference type="ARBA" id="ARBA00023186"/>
    </source>
</evidence>
<dbReference type="GO" id="GO:0005840">
    <property type="term" value="C:ribosome"/>
    <property type="evidence" value="ECO:0007669"/>
    <property type="project" value="InterPro"/>
</dbReference>
<dbReference type="InterPro" id="IPR056792">
    <property type="entry name" value="PRC_RimM"/>
</dbReference>
<evidence type="ECO:0000259" key="6">
    <source>
        <dbReference type="Pfam" id="PF01782"/>
    </source>
</evidence>
<dbReference type="Gene3D" id="2.30.30.240">
    <property type="entry name" value="PRC-barrel domain"/>
    <property type="match status" value="1"/>
</dbReference>
<keyword evidence="1 5" id="KW-0963">Cytoplasm</keyword>
<keyword evidence="3 5" id="KW-0698">rRNA processing</keyword>
<dbReference type="SUPFAM" id="SSF50346">
    <property type="entry name" value="PRC-barrel domain"/>
    <property type="match status" value="1"/>
</dbReference>
<dbReference type="RefSeq" id="WP_196823546.1">
    <property type="nucleotide sequence ID" value="NZ_CP064954.1"/>
</dbReference>
<comment type="subunit">
    <text evidence="5">Binds ribosomal protein uS19.</text>
</comment>
<name>A0A7T0P961_9CORY</name>
<dbReference type="PANTHER" id="PTHR33692">
    <property type="entry name" value="RIBOSOME MATURATION FACTOR RIMM"/>
    <property type="match status" value="1"/>
</dbReference>
<dbReference type="NCBIfam" id="TIGR02273">
    <property type="entry name" value="16S_RimM"/>
    <property type="match status" value="1"/>
</dbReference>
<keyword evidence="9" id="KW-1185">Reference proteome</keyword>
<evidence type="ECO:0000256" key="5">
    <source>
        <dbReference type="HAMAP-Rule" id="MF_00014"/>
    </source>
</evidence>
<keyword evidence="2 5" id="KW-0690">Ribosome biogenesis</keyword>
<dbReference type="GO" id="GO:0006364">
    <property type="term" value="P:rRNA processing"/>
    <property type="evidence" value="ECO:0007669"/>
    <property type="project" value="UniProtKB-UniRule"/>
</dbReference>
<dbReference type="KEGG" id="cliz:G7Y31_07600"/>
<dbReference type="InterPro" id="IPR002676">
    <property type="entry name" value="RimM_N"/>
</dbReference>
<feature type="domain" description="RimM N-terminal" evidence="6">
    <location>
        <begin position="7"/>
        <end position="86"/>
    </location>
</feature>
<gene>
    <name evidence="5 8" type="primary">rimM</name>
    <name evidence="8" type="ORF">G7Y31_07600</name>
</gene>
<evidence type="ECO:0000313" key="8">
    <source>
        <dbReference type="EMBL" id="QPK78433.1"/>
    </source>
</evidence>
<feature type="domain" description="Ribosome maturation factor RimM PRC barrel" evidence="7">
    <location>
        <begin position="99"/>
        <end position="165"/>
    </location>
</feature>
<organism evidence="8 9">
    <name type="scientific">Corynebacterium lizhenjunii</name>
    <dbReference type="NCBI Taxonomy" id="2709394"/>
    <lineage>
        <taxon>Bacteria</taxon>
        <taxon>Bacillati</taxon>
        <taxon>Actinomycetota</taxon>
        <taxon>Actinomycetes</taxon>
        <taxon>Mycobacteriales</taxon>
        <taxon>Corynebacteriaceae</taxon>
        <taxon>Corynebacterium</taxon>
    </lineage>
</organism>
<reference evidence="8 9" key="1">
    <citation type="submission" date="2020-11" db="EMBL/GenBank/DDBJ databases">
        <title>Corynebacterium sp. ZJ-599.</title>
        <authorList>
            <person name="Zhou J."/>
        </authorList>
    </citation>
    <scope>NUCLEOTIDE SEQUENCE [LARGE SCALE GENOMIC DNA]</scope>
    <source>
        <strain evidence="8 9">ZJ-599</strain>
    </source>
</reference>
<evidence type="ECO:0000313" key="9">
    <source>
        <dbReference type="Proteomes" id="UP000594681"/>
    </source>
</evidence>
<dbReference type="InterPro" id="IPR036976">
    <property type="entry name" value="RimM_N_sf"/>
</dbReference>
<dbReference type="InterPro" id="IPR009000">
    <property type="entry name" value="Transl_B-barrel_sf"/>
</dbReference>
<dbReference type="HAMAP" id="MF_00014">
    <property type="entry name" value="Ribosome_mat_RimM"/>
    <property type="match status" value="1"/>
</dbReference>
<keyword evidence="4 5" id="KW-0143">Chaperone</keyword>
<dbReference type="AlphaFoldDB" id="A0A7T0P961"/>
<dbReference type="Gene3D" id="2.40.30.60">
    <property type="entry name" value="RimM"/>
    <property type="match status" value="1"/>
</dbReference>
<dbReference type="PANTHER" id="PTHR33692:SF1">
    <property type="entry name" value="RIBOSOME MATURATION FACTOR RIMM"/>
    <property type="match status" value="1"/>
</dbReference>
<comment type="subcellular location">
    <subcellularLocation>
        <location evidence="5">Cytoplasm</location>
    </subcellularLocation>
</comment>
<dbReference type="InterPro" id="IPR011961">
    <property type="entry name" value="RimM"/>
</dbReference>
<comment type="function">
    <text evidence="5">An accessory protein needed during the final step in the assembly of 30S ribosomal subunit, possibly for assembly of the head region. Essential for efficient processing of 16S rRNA. May be needed both before and after RbfA during the maturation of 16S rRNA. It has affinity for free ribosomal 30S subunits but not for 70S ribosomes.</text>
</comment>
<dbReference type="GO" id="GO:0042274">
    <property type="term" value="P:ribosomal small subunit biogenesis"/>
    <property type="evidence" value="ECO:0007669"/>
    <property type="project" value="UniProtKB-UniRule"/>
</dbReference>
<evidence type="ECO:0000256" key="3">
    <source>
        <dbReference type="ARBA" id="ARBA00022552"/>
    </source>
</evidence>
<dbReference type="GO" id="GO:0043022">
    <property type="term" value="F:ribosome binding"/>
    <property type="evidence" value="ECO:0007669"/>
    <property type="project" value="InterPro"/>
</dbReference>
<evidence type="ECO:0000259" key="7">
    <source>
        <dbReference type="Pfam" id="PF24986"/>
    </source>
</evidence>
<evidence type="ECO:0000256" key="1">
    <source>
        <dbReference type="ARBA" id="ARBA00022490"/>
    </source>
</evidence>
<comment type="domain">
    <text evidence="5">The PRC barrel domain binds ribosomal protein uS19.</text>
</comment>
<dbReference type="Proteomes" id="UP000594681">
    <property type="component" value="Chromosome"/>
</dbReference>
<dbReference type="InterPro" id="IPR011033">
    <property type="entry name" value="PRC_barrel-like_sf"/>
</dbReference>
<dbReference type="EMBL" id="CP064954">
    <property type="protein sequence ID" value="QPK78433.1"/>
    <property type="molecule type" value="Genomic_DNA"/>
</dbReference>
<sequence length="168" mass="17989">MAMELMIGRVMKSHGIKGEVSVEATTDAPEVRFAVGQVLHGRQGAKEHQLTIAAVRPHKGRLLIVFEEVNDRTAADSLRGTQFFAPPLEDDEDDGFYDHELEGLKVIHAGVPIGTIAGVAHGPAQSLLEVTLDGGREVLIPFVEQIVPDVDLEAGTVTITPPAGLLEL</sequence>